<dbReference type="RefSeq" id="WP_307256149.1">
    <property type="nucleotide sequence ID" value="NZ_JAUSUC010000004.1"/>
</dbReference>
<keyword evidence="2" id="KW-1185">Reference proteome</keyword>
<evidence type="ECO:0008006" key="3">
    <source>
        <dbReference type="Google" id="ProtNLM"/>
    </source>
</evidence>
<dbReference type="AlphaFoldDB" id="A0AAJ1T2N2"/>
<comment type="caution">
    <text evidence="1">The sequence shown here is derived from an EMBL/GenBank/DDBJ whole genome shotgun (WGS) entry which is preliminary data.</text>
</comment>
<organism evidence="1 2">
    <name type="scientific">Oikeobacillus pervagus</name>
    <dbReference type="NCBI Taxonomy" id="1325931"/>
    <lineage>
        <taxon>Bacteria</taxon>
        <taxon>Bacillati</taxon>
        <taxon>Bacillota</taxon>
        <taxon>Bacilli</taxon>
        <taxon>Bacillales</taxon>
        <taxon>Bacillaceae</taxon>
        <taxon>Oikeobacillus</taxon>
    </lineage>
</organism>
<dbReference type="PROSITE" id="PS51257">
    <property type="entry name" value="PROKAR_LIPOPROTEIN"/>
    <property type="match status" value="1"/>
</dbReference>
<gene>
    <name evidence="1" type="ORF">J2S13_000557</name>
</gene>
<evidence type="ECO:0000313" key="1">
    <source>
        <dbReference type="EMBL" id="MDQ0214161.1"/>
    </source>
</evidence>
<dbReference type="Proteomes" id="UP001237207">
    <property type="component" value="Unassembled WGS sequence"/>
</dbReference>
<reference evidence="1" key="1">
    <citation type="submission" date="2023-07" db="EMBL/GenBank/DDBJ databases">
        <title>Genomic Encyclopedia of Type Strains, Phase IV (KMG-IV): sequencing the most valuable type-strain genomes for metagenomic binning, comparative biology and taxonomic classification.</title>
        <authorList>
            <person name="Goeker M."/>
        </authorList>
    </citation>
    <scope>NUCLEOTIDE SEQUENCE</scope>
    <source>
        <strain evidence="1">DSM 23947</strain>
    </source>
</reference>
<protein>
    <recommendedName>
        <fullName evidence="3">Sporulation protein</fullName>
    </recommendedName>
</protein>
<dbReference type="EMBL" id="JAUSUC010000004">
    <property type="protein sequence ID" value="MDQ0214161.1"/>
    <property type="molecule type" value="Genomic_DNA"/>
</dbReference>
<proteinExistence type="predicted"/>
<evidence type="ECO:0000313" key="2">
    <source>
        <dbReference type="Proteomes" id="UP001237207"/>
    </source>
</evidence>
<accession>A0AAJ1T2N2</accession>
<sequence>MKFLIAICMSLSLLTACQMDDNEGSLFSQREDRDGTRFVTNKDRDDLSLRNVQTDRTNTNQNPNFIDLSTDQPTRGTDINKAREVVELFTNYEAGPVWINGRQMYVTVYTDQDAKQSKDAEASLKKKLTKALPRYQMNVNIRER</sequence>
<name>A0AAJ1T2N2_9BACI</name>